<reference evidence="4 5" key="1">
    <citation type="submission" date="2024-10" db="EMBL/GenBank/DDBJ databases">
        <authorList>
            <person name="Riesco R."/>
        </authorList>
    </citation>
    <scope>NUCLEOTIDE SEQUENCE [LARGE SCALE GENOMIC DNA]</scope>
    <source>
        <strain evidence="3 4">NCIMB 15448</strain>
        <strain evidence="2 5">NCIMB 15450</strain>
    </source>
</reference>
<accession>A0ABW7K9J2</accession>
<sequence>MSTTDGPDDVTSADFISPDPEDTRDGDTQDEDTRGGDTRGGAKDPDGDAVDSTGLT</sequence>
<protein>
    <submittedName>
        <fullName evidence="2">Uncharacterized protein</fullName>
    </submittedName>
</protein>
<feature type="region of interest" description="Disordered" evidence="1">
    <location>
        <begin position="1"/>
        <end position="56"/>
    </location>
</feature>
<name>A0ABW7K9J2_9NOCA</name>
<gene>
    <name evidence="3" type="ORF">ACHIPV_18235</name>
    <name evidence="2" type="ORF">ACHIRB_24635</name>
</gene>
<evidence type="ECO:0000313" key="4">
    <source>
        <dbReference type="Proteomes" id="UP001609176"/>
    </source>
</evidence>
<comment type="caution">
    <text evidence="2">The sequence shown here is derived from an EMBL/GenBank/DDBJ whole genome shotgun (WGS) entry which is preliminary data.</text>
</comment>
<evidence type="ECO:0000256" key="1">
    <source>
        <dbReference type="SAM" id="MobiDB-lite"/>
    </source>
</evidence>
<dbReference type="RefSeq" id="WP_395125282.1">
    <property type="nucleotide sequence ID" value="NZ_JBIMSN010000120.1"/>
</dbReference>
<feature type="compositionally biased region" description="Basic and acidic residues" evidence="1">
    <location>
        <begin position="21"/>
        <end position="46"/>
    </location>
</feature>
<dbReference type="EMBL" id="JBIMSP010000031">
    <property type="protein sequence ID" value="MFH5243800.1"/>
    <property type="molecule type" value="Genomic_DNA"/>
</dbReference>
<keyword evidence="5" id="KW-1185">Reference proteome</keyword>
<organism evidence="2 5">
    <name type="scientific">Antrihabitans spumae</name>
    <dbReference type="NCBI Taxonomy" id="3373370"/>
    <lineage>
        <taxon>Bacteria</taxon>
        <taxon>Bacillati</taxon>
        <taxon>Actinomycetota</taxon>
        <taxon>Actinomycetes</taxon>
        <taxon>Mycobacteriales</taxon>
        <taxon>Nocardiaceae</taxon>
        <taxon>Antrihabitans</taxon>
    </lineage>
</organism>
<dbReference type="EMBL" id="JBIMSN010000120">
    <property type="protein sequence ID" value="MFH5231729.1"/>
    <property type="molecule type" value="Genomic_DNA"/>
</dbReference>
<evidence type="ECO:0000313" key="2">
    <source>
        <dbReference type="EMBL" id="MFH5231729.1"/>
    </source>
</evidence>
<evidence type="ECO:0000313" key="5">
    <source>
        <dbReference type="Proteomes" id="UP001609219"/>
    </source>
</evidence>
<evidence type="ECO:0000313" key="3">
    <source>
        <dbReference type="EMBL" id="MFH5243800.1"/>
    </source>
</evidence>
<dbReference type="Proteomes" id="UP001609219">
    <property type="component" value="Unassembled WGS sequence"/>
</dbReference>
<proteinExistence type="predicted"/>
<dbReference type="Proteomes" id="UP001609176">
    <property type="component" value="Unassembled WGS sequence"/>
</dbReference>